<feature type="domain" description="F-box" evidence="1">
    <location>
        <begin position="236"/>
        <end position="265"/>
    </location>
</feature>
<dbReference type="EMBL" id="LNIX01000010">
    <property type="protein sequence ID" value="OXA49411.1"/>
    <property type="molecule type" value="Genomic_DNA"/>
</dbReference>
<protein>
    <recommendedName>
        <fullName evidence="1">F-box domain-containing protein</fullName>
    </recommendedName>
</protein>
<accession>A0A226DXJ8</accession>
<dbReference type="InterPro" id="IPR001810">
    <property type="entry name" value="F-box_dom"/>
</dbReference>
<dbReference type="AlphaFoldDB" id="A0A226DXJ8"/>
<organism evidence="2 3">
    <name type="scientific">Folsomia candida</name>
    <name type="common">Springtail</name>
    <dbReference type="NCBI Taxonomy" id="158441"/>
    <lineage>
        <taxon>Eukaryota</taxon>
        <taxon>Metazoa</taxon>
        <taxon>Ecdysozoa</taxon>
        <taxon>Arthropoda</taxon>
        <taxon>Hexapoda</taxon>
        <taxon>Collembola</taxon>
        <taxon>Entomobryomorpha</taxon>
        <taxon>Isotomoidea</taxon>
        <taxon>Isotomidae</taxon>
        <taxon>Proisotominae</taxon>
        <taxon>Folsomia</taxon>
    </lineage>
</organism>
<keyword evidence="3" id="KW-1185">Reference proteome</keyword>
<proteinExistence type="predicted"/>
<dbReference type="OrthoDB" id="10257471at2759"/>
<dbReference type="SUPFAM" id="SSF81383">
    <property type="entry name" value="F-box domain"/>
    <property type="match status" value="1"/>
</dbReference>
<evidence type="ECO:0000259" key="1">
    <source>
        <dbReference type="Pfam" id="PF12937"/>
    </source>
</evidence>
<dbReference type="Pfam" id="PF12937">
    <property type="entry name" value="F-box-like"/>
    <property type="match status" value="1"/>
</dbReference>
<name>A0A226DXJ8_FOLCA</name>
<evidence type="ECO:0000313" key="3">
    <source>
        <dbReference type="Proteomes" id="UP000198287"/>
    </source>
</evidence>
<evidence type="ECO:0000313" key="2">
    <source>
        <dbReference type="EMBL" id="OXA49411.1"/>
    </source>
</evidence>
<dbReference type="Proteomes" id="UP000198287">
    <property type="component" value="Unassembled WGS sequence"/>
</dbReference>
<gene>
    <name evidence="2" type="ORF">Fcan01_15886</name>
</gene>
<sequence length="699" mass="80788">MRGVDGVLLIDFCNECSEFKWDCVCSDDDDKKKDVLGSSDDEDDQQVVNPNDTTNWKEFAILPYQDRRKFTLGTKFTSWEDQGEFIFLNIPDQRNRNFDYSSDDDSDSDYDDRWTMRTASLVEISCNNGQYYIMPMRAAHLVVNGQDKSCSCGRHHSSYRLELNFGDRLEISLAPGGLQREKITLLFKERTFKPDVDKDAEKVPQEENNVDFVPGRNHLVCKNLNTFYSELGGYWILSQILTYLPVQSLKCARLVCRDWNELGSRILRKRGYATFTFSYEGGCTTQNVNASMQFYRYIQEMGDAPMPNWTFFLPTFEPEMYPFSESGFNISKHKPGGKYIMDLDWFLHPNRGHHVKRLVLHGALEARFDYKIFVKVVTKLQETLQELTLKIEMNLVTVTGQEIEYQIVTNLQFQQLKTFSFFLVGMNSRQSDMTAFNLAWLAPWASAIRNVDSILINGHSVLSSFLVKHMRTVGPSSYPNLTQVSTPFIHEAGPILDFLLRLEQPLTSLSLPKLVKMQDFQNFEKLVEKNGRTLEHLEFVVSTCGEDGQSGVTLRLPALPKLERLDFWVKRGSDEGVTLIFPGDEASMSYKAHLPSIRSLRIYPTDRNWRVSRFKSGRQYWEKYGGFLDTFLPKKDEEICTTLKYLDIPYEMGRDAYPRGAELPGMFPNVENEFMTKFRKHSPPPPATKGYWLRSKVKK</sequence>
<reference evidence="2 3" key="1">
    <citation type="submission" date="2015-12" db="EMBL/GenBank/DDBJ databases">
        <title>The genome of Folsomia candida.</title>
        <authorList>
            <person name="Faddeeva A."/>
            <person name="Derks M.F."/>
            <person name="Anvar Y."/>
            <person name="Smit S."/>
            <person name="Van Straalen N."/>
            <person name="Roelofs D."/>
        </authorList>
    </citation>
    <scope>NUCLEOTIDE SEQUENCE [LARGE SCALE GENOMIC DNA]</scope>
    <source>
        <strain evidence="2 3">VU population</strain>
        <tissue evidence="2">Whole body</tissue>
    </source>
</reference>
<comment type="caution">
    <text evidence="2">The sequence shown here is derived from an EMBL/GenBank/DDBJ whole genome shotgun (WGS) entry which is preliminary data.</text>
</comment>
<dbReference type="InterPro" id="IPR036047">
    <property type="entry name" value="F-box-like_dom_sf"/>
</dbReference>